<keyword evidence="1" id="KW-0472">Membrane</keyword>
<gene>
    <name evidence="2" type="ORF">JS756_13365</name>
</gene>
<keyword evidence="1" id="KW-1133">Transmembrane helix</keyword>
<dbReference type="EMBL" id="JAFFZS010000008">
    <property type="protein sequence ID" value="MBN0045083.1"/>
    <property type="molecule type" value="Genomic_DNA"/>
</dbReference>
<accession>A0ABS2VPR8</accession>
<keyword evidence="3" id="KW-1185">Reference proteome</keyword>
<evidence type="ECO:0000256" key="1">
    <source>
        <dbReference type="SAM" id="Phobius"/>
    </source>
</evidence>
<reference evidence="2 3" key="1">
    <citation type="submission" date="2021-02" db="EMBL/GenBank/DDBJ databases">
        <title>Whole genome sequencing of Streptomyces actuosus VRA1.</title>
        <authorList>
            <person name="Sen G."/>
            <person name="Sen A."/>
        </authorList>
    </citation>
    <scope>NUCLEOTIDE SEQUENCE [LARGE SCALE GENOMIC DNA]</scope>
    <source>
        <strain evidence="2 3">VRA1</strain>
    </source>
</reference>
<proteinExistence type="predicted"/>
<evidence type="ECO:0000313" key="3">
    <source>
        <dbReference type="Proteomes" id="UP000788262"/>
    </source>
</evidence>
<evidence type="ECO:0000313" key="2">
    <source>
        <dbReference type="EMBL" id="MBN0045083.1"/>
    </source>
</evidence>
<sequence length="184" mass="19902">MTPRRRPPVPVRAGGAGRGLLDATDDACHLALMTSRGTEHEALALALDHSWRWFENRRGRAYQILNALLVCIAVMATAYATALNADLHAAAGAISLLTAVVIVAAYSESMRLQASALLAEDAITKIQERLATTLGIDALRLVERERVLHQPSRLPWMRPVARTLVTLGVLVSLGGAAYTWTATR</sequence>
<keyword evidence="1" id="KW-0812">Transmembrane</keyword>
<organism evidence="2 3">
    <name type="scientific">Streptomyces actuosus</name>
    <dbReference type="NCBI Taxonomy" id="1885"/>
    <lineage>
        <taxon>Bacteria</taxon>
        <taxon>Bacillati</taxon>
        <taxon>Actinomycetota</taxon>
        <taxon>Actinomycetes</taxon>
        <taxon>Kitasatosporales</taxon>
        <taxon>Streptomycetaceae</taxon>
        <taxon>Streptomyces</taxon>
    </lineage>
</organism>
<evidence type="ECO:0008006" key="4">
    <source>
        <dbReference type="Google" id="ProtNLM"/>
    </source>
</evidence>
<protein>
    <recommendedName>
        <fullName evidence="4">SMODS and SLOG-associating 2TM effector domain-containing protein</fullName>
    </recommendedName>
</protein>
<comment type="caution">
    <text evidence="2">The sequence shown here is derived from an EMBL/GenBank/DDBJ whole genome shotgun (WGS) entry which is preliminary data.</text>
</comment>
<feature type="transmembrane region" description="Helical" evidence="1">
    <location>
        <begin position="160"/>
        <end position="180"/>
    </location>
</feature>
<dbReference type="Proteomes" id="UP000788262">
    <property type="component" value="Unassembled WGS sequence"/>
</dbReference>
<feature type="transmembrane region" description="Helical" evidence="1">
    <location>
        <begin position="87"/>
        <end position="106"/>
    </location>
</feature>
<feature type="transmembrane region" description="Helical" evidence="1">
    <location>
        <begin position="61"/>
        <end position="81"/>
    </location>
</feature>
<name>A0ABS2VPR8_STRAS</name>